<name>A0A9W6ITN0_9HYPH</name>
<dbReference type="EMBL" id="BSFF01000002">
    <property type="protein sequence ID" value="GLK55149.1"/>
    <property type="molecule type" value="Genomic_DNA"/>
</dbReference>
<dbReference type="AlphaFoldDB" id="A0A9W6ITN0"/>
<feature type="compositionally biased region" description="Basic and acidic residues" evidence="1">
    <location>
        <begin position="1"/>
        <end position="18"/>
    </location>
</feature>
<evidence type="ECO:0008006" key="4">
    <source>
        <dbReference type="Google" id="ProtNLM"/>
    </source>
</evidence>
<organism evidence="2 3">
    <name type="scientific">Methylopila capsulata</name>
    <dbReference type="NCBI Taxonomy" id="61654"/>
    <lineage>
        <taxon>Bacteria</taxon>
        <taxon>Pseudomonadati</taxon>
        <taxon>Pseudomonadota</taxon>
        <taxon>Alphaproteobacteria</taxon>
        <taxon>Hyphomicrobiales</taxon>
        <taxon>Methylopilaceae</taxon>
        <taxon>Methylopila</taxon>
    </lineage>
</organism>
<proteinExistence type="predicted"/>
<evidence type="ECO:0000256" key="1">
    <source>
        <dbReference type="SAM" id="MobiDB-lite"/>
    </source>
</evidence>
<accession>A0A9W6ITN0</accession>
<feature type="region of interest" description="Disordered" evidence="1">
    <location>
        <begin position="1"/>
        <end position="20"/>
    </location>
</feature>
<evidence type="ECO:0000313" key="2">
    <source>
        <dbReference type="EMBL" id="GLK55149.1"/>
    </source>
</evidence>
<evidence type="ECO:0000313" key="3">
    <source>
        <dbReference type="Proteomes" id="UP001143400"/>
    </source>
</evidence>
<gene>
    <name evidence="2" type="ORF">GCM10008170_11680</name>
</gene>
<dbReference type="Proteomes" id="UP001143400">
    <property type="component" value="Unassembled WGS sequence"/>
</dbReference>
<reference evidence="2" key="2">
    <citation type="submission" date="2023-01" db="EMBL/GenBank/DDBJ databases">
        <authorList>
            <person name="Sun Q."/>
            <person name="Evtushenko L."/>
        </authorList>
    </citation>
    <scope>NUCLEOTIDE SEQUENCE</scope>
    <source>
        <strain evidence="2">VKM B-1606</strain>
    </source>
</reference>
<protein>
    <recommendedName>
        <fullName evidence="4">DUF995 domain-containing protein</fullName>
    </recommendedName>
</protein>
<sequence length="166" mass="17857">MMAETALRRNTGERRDNRNAAVCVSPDTSLNAPRGGSFEMRAASLIAGLFCVLAGSTVHAQDLAGDALSETIAGRTVYLATPLGGEFPLNYRKDGVVDGSGDAVGLGRFMQPKDSGRWWVDGPKLCQKWRTWYDGKAFCFTVASLGGDKIAWVRDDGLKGTARIAR</sequence>
<reference evidence="2" key="1">
    <citation type="journal article" date="2014" name="Int. J. Syst. Evol. Microbiol.">
        <title>Complete genome sequence of Corynebacterium casei LMG S-19264T (=DSM 44701T), isolated from a smear-ripened cheese.</title>
        <authorList>
            <consortium name="US DOE Joint Genome Institute (JGI-PGF)"/>
            <person name="Walter F."/>
            <person name="Albersmeier A."/>
            <person name="Kalinowski J."/>
            <person name="Ruckert C."/>
        </authorList>
    </citation>
    <scope>NUCLEOTIDE SEQUENCE</scope>
    <source>
        <strain evidence="2">VKM B-1606</strain>
    </source>
</reference>
<comment type="caution">
    <text evidence="2">The sequence shown here is derived from an EMBL/GenBank/DDBJ whole genome shotgun (WGS) entry which is preliminary data.</text>
</comment>